<evidence type="ECO:0000256" key="8">
    <source>
        <dbReference type="ARBA" id="ARBA00024799"/>
    </source>
</evidence>
<dbReference type="SUPFAM" id="SSF89095">
    <property type="entry name" value="GatB/YqeY motif"/>
    <property type="match status" value="1"/>
</dbReference>
<dbReference type="InterPro" id="IPR042114">
    <property type="entry name" value="GatB_C_1"/>
</dbReference>
<keyword evidence="4 11" id="KW-0436">Ligase</keyword>
<reference evidence="13 14" key="1">
    <citation type="submission" date="2018-04" db="EMBL/GenBank/DDBJ databases">
        <title>Novel Campyloabacter and Helicobacter Species and Strains.</title>
        <authorList>
            <person name="Mannion A.J."/>
            <person name="Shen Z."/>
            <person name="Fox J.G."/>
        </authorList>
    </citation>
    <scope>NUCLEOTIDE SEQUENCE [LARGE SCALE GENOMIC DNA]</scope>
    <source>
        <strain evidence="13 14">MIT 17-337</strain>
    </source>
</reference>
<dbReference type="GO" id="GO:0005524">
    <property type="term" value="F:ATP binding"/>
    <property type="evidence" value="ECO:0007669"/>
    <property type="project" value="UniProtKB-KW"/>
</dbReference>
<dbReference type="Pfam" id="PF02934">
    <property type="entry name" value="GatB_N"/>
    <property type="match status" value="1"/>
</dbReference>
<dbReference type="GO" id="GO:0070681">
    <property type="term" value="P:glutaminyl-tRNAGln biosynthesis via transamidation"/>
    <property type="evidence" value="ECO:0007669"/>
    <property type="project" value="TreeGrafter"/>
</dbReference>
<dbReference type="NCBIfam" id="NF004014">
    <property type="entry name" value="PRK05477.1-4"/>
    <property type="match status" value="1"/>
</dbReference>
<keyword evidence="14" id="KW-1185">Reference proteome</keyword>
<dbReference type="PANTHER" id="PTHR11659">
    <property type="entry name" value="GLUTAMYL-TRNA GLN AMIDOTRANSFERASE SUBUNIT B MITOCHONDRIAL AND PROKARYOTIC PET112-RELATED"/>
    <property type="match status" value="1"/>
</dbReference>
<gene>
    <name evidence="11 13" type="primary">gatB</name>
    <name evidence="13" type="ORF">CQA53_04515</name>
</gene>
<dbReference type="NCBIfam" id="TIGR00133">
    <property type="entry name" value="gatB"/>
    <property type="match status" value="1"/>
</dbReference>
<keyword evidence="13" id="KW-0808">Transferase</keyword>
<dbReference type="HAMAP" id="MF_00121">
    <property type="entry name" value="GatB"/>
    <property type="match status" value="1"/>
</dbReference>
<evidence type="ECO:0000256" key="11">
    <source>
        <dbReference type="HAMAP-Rule" id="MF_00121"/>
    </source>
</evidence>
<dbReference type="PROSITE" id="PS01234">
    <property type="entry name" value="GATB"/>
    <property type="match status" value="1"/>
</dbReference>
<dbReference type="AlphaFoldDB" id="A0A3D8ILE6"/>
<sequence>MSNFETIIGLEVHVQLNTKTKIFCSCATSFGDMPNTNVCPVCLGLPGALPVLNKEAVKKAISFGTAIQAKINQNSVFARKNYFYPDLPKAYQISQFEIPIVGYGTIEIDVHGEKKIIGVTRAHLEEDAGKNIHDGNISKVDLNRACTPLLEIVSEPDMRSSDEAIAYLKKLHSIVRFLEISDANMQEGSFRCDANVSIRPKGETKFYTRVEIKNLNSFKFIQKAIEYEVVRQREAFESGCYNDEIVQETRLFDTQKGVTKSMRGKEESADYRYFPDPDLLPVFLDSKFLEDAQKIPEMPESKIVRYVTDFGLKENDAKIITQDIDMVKYFEFLVQQKILAKTAYTWLTTELQGRLKNGNTLATCGISKEVFYTLLERLQTQKISGSGAKTILDNLVENHGGDVDFLIKELGLEQINDDSAILTLIDSILNANSDKVAEYKAGKEKMLGFFVGQVMKASKGANPARVNELLREKLSK</sequence>
<dbReference type="OrthoDB" id="9804078at2"/>
<dbReference type="FunFam" id="1.10.10.410:FF:000001">
    <property type="entry name" value="Aspartyl/glutamyl-tRNA(Asn/Gln) amidotransferase subunit B"/>
    <property type="match status" value="1"/>
</dbReference>
<dbReference type="EC" id="6.3.5.-" evidence="11"/>
<evidence type="ECO:0000256" key="9">
    <source>
        <dbReference type="ARBA" id="ARBA00047380"/>
    </source>
</evidence>
<dbReference type="InterPro" id="IPR006075">
    <property type="entry name" value="Asn/Gln-tRNA_Trfase_suB/E_cat"/>
</dbReference>
<dbReference type="GO" id="GO:0050566">
    <property type="term" value="F:asparaginyl-tRNA synthase (glutamine-hydrolyzing) activity"/>
    <property type="evidence" value="ECO:0007669"/>
    <property type="project" value="RHEA"/>
</dbReference>
<comment type="similarity">
    <text evidence="1 11">Belongs to the GatB/GatE family. GatB subfamily.</text>
</comment>
<keyword evidence="7 11" id="KW-0648">Protein biosynthesis</keyword>
<dbReference type="SMART" id="SM00845">
    <property type="entry name" value="GatB_Yqey"/>
    <property type="match status" value="1"/>
</dbReference>
<evidence type="ECO:0000256" key="5">
    <source>
        <dbReference type="ARBA" id="ARBA00022741"/>
    </source>
</evidence>
<evidence type="ECO:0000256" key="6">
    <source>
        <dbReference type="ARBA" id="ARBA00022840"/>
    </source>
</evidence>
<dbReference type="Gene3D" id="1.10.150.380">
    <property type="entry name" value="GatB domain, N-terminal subdomain"/>
    <property type="match status" value="1"/>
</dbReference>
<name>A0A3D8ILE6_9HELI</name>
<dbReference type="GO" id="GO:0016740">
    <property type="term" value="F:transferase activity"/>
    <property type="evidence" value="ECO:0007669"/>
    <property type="project" value="UniProtKB-KW"/>
</dbReference>
<dbReference type="InterPro" id="IPR003789">
    <property type="entry name" value="Asn/Gln_tRNA_amidoTrase-B-like"/>
</dbReference>
<dbReference type="InterPro" id="IPR017959">
    <property type="entry name" value="Asn/Gln-tRNA_amidoTrfase_suB/E"/>
</dbReference>
<proteinExistence type="inferred from homology"/>
<evidence type="ECO:0000256" key="2">
    <source>
        <dbReference type="ARBA" id="ARBA00011123"/>
    </source>
</evidence>
<dbReference type="EMBL" id="NXLQ01000007">
    <property type="protein sequence ID" value="RDU66072.1"/>
    <property type="molecule type" value="Genomic_DNA"/>
</dbReference>
<evidence type="ECO:0000259" key="12">
    <source>
        <dbReference type="SMART" id="SM00845"/>
    </source>
</evidence>
<dbReference type="InterPro" id="IPR004413">
    <property type="entry name" value="GatB"/>
</dbReference>
<dbReference type="GO" id="GO:0050567">
    <property type="term" value="F:glutaminyl-tRNA synthase (glutamine-hydrolyzing) activity"/>
    <property type="evidence" value="ECO:0007669"/>
    <property type="project" value="UniProtKB-UniRule"/>
</dbReference>
<keyword evidence="5 11" id="KW-0547">Nucleotide-binding</keyword>
<comment type="subunit">
    <text evidence="2 11">Heterotrimer of A, B and C subunits.</text>
</comment>
<dbReference type="RefSeq" id="WP_115542842.1">
    <property type="nucleotide sequence ID" value="NZ_NXLQ01000007.1"/>
</dbReference>
<evidence type="ECO:0000313" key="13">
    <source>
        <dbReference type="EMBL" id="RDU66072.1"/>
    </source>
</evidence>
<evidence type="ECO:0000256" key="10">
    <source>
        <dbReference type="ARBA" id="ARBA00047913"/>
    </source>
</evidence>
<dbReference type="Pfam" id="PF02637">
    <property type="entry name" value="GatB_Yqey"/>
    <property type="match status" value="1"/>
</dbReference>
<comment type="function">
    <text evidence="8 11">Allows the formation of correctly charged Asn-tRNA(Asn) or Gln-tRNA(Gln) through the transamidation of misacylated Asp-tRNA(Asn) or Glu-tRNA(Gln) in organisms which lack either or both of asparaginyl-tRNA or glutaminyl-tRNA synthetases. The reaction takes place in the presence of glutamine and ATP through an activated phospho-Asp-tRNA(Asn) or phospho-Glu-tRNA(Gln).</text>
</comment>
<comment type="catalytic activity">
    <reaction evidence="10 11">
        <text>L-glutamyl-tRNA(Gln) + L-glutamine + ATP + H2O = L-glutaminyl-tRNA(Gln) + L-glutamate + ADP + phosphate + H(+)</text>
        <dbReference type="Rhea" id="RHEA:17521"/>
        <dbReference type="Rhea" id="RHEA-COMP:9681"/>
        <dbReference type="Rhea" id="RHEA-COMP:9684"/>
        <dbReference type="ChEBI" id="CHEBI:15377"/>
        <dbReference type="ChEBI" id="CHEBI:15378"/>
        <dbReference type="ChEBI" id="CHEBI:29985"/>
        <dbReference type="ChEBI" id="CHEBI:30616"/>
        <dbReference type="ChEBI" id="CHEBI:43474"/>
        <dbReference type="ChEBI" id="CHEBI:58359"/>
        <dbReference type="ChEBI" id="CHEBI:78520"/>
        <dbReference type="ChEBI" id="CHEBI:78521"/>
        <dbReference type="ChEBI" id="CHEBI:456216"/>
    </reaction>
</comment>
<evidence type="ECO:0000256" key="7">
    <source>
        <dbReference type="ARBA" id="ARBA00022917"/>
    </source>
</evidence>
<evidence type="ECO:0000256" key="4">
    <source>
        <dbReference type="ARBA" id="ARBA00022598"/>
    </source>
</evidence>
<organism evidence="13 14">
    <name type="scientific">Helicobacter didelphidarum</name>
    <dbReference type="NCBI Taxonomy" id="2040648"/>
    <lineage>
        <taxon>Bacteria</taxon>
        <taxon>Pseudomonadati</taxon>
        <taxon>Campylobacterota</taxon>
        <taxon>Epsilonproteobacteria</taxon>
        <taxon>Campylobacterales</taxon>
        <taxon>Helicobacteraceae</taxon>
        <taxon>Helicobacter</taxon>
    </lineage>
</organism>
<keyword evidence="6 11" id="KW-0067">ATP-binding</keyword>
<dbReference type="InterPro" id="IPR023168">
    <property type="entry name" value="GatB_Yqey_C_2"/>
</dbReference>
<dbReference type="InterPro" id="IPR017958">
    <property type="entry name" value="Gln-tRNA_amidoTrfase_suB_CS"/>
</dbReference>
<dbReference type="NCBIfam" id="NF004012">
    <property type="entry name" value="PRK05477.1-2"/>
    <property type="match status" value="1"/>
</dbReference>
<dbReference type="Gene3D" id="1.10.10.410">
    <property type="match status" value="1"/>
</dbReference>
<protein>
    <recommendedName>
        <fullName evidence="3 11">Aspartyl/glutamyl-tRNA(Asn/Gln) amidotransferase subunit B</fullName>
        <shortName evidence="11">Asp/Glu-ADT subunit B</shortName>
        <ecNumber evidence="11">6.3.5.-</ecNumber>
    </recommendedName>
</protein>
<dbReference type="SUPFAM" id="SSF55931">
    <property type="entry name" value="Glutamine synthetase/guanido kinase"/>
    <property type="match status" value="1"/>
</dbReference>
<comment type="catalytic activity">
    <reaction evidence="9 11">
        <text>L-aspartyl-tRNA(Asn) + L-glutamine + ATP + H2O = L-asparaginyl-tRNA(Asn) + L-glutamate + ADP + phosphate + 2 H(+)</text>
        <dbReference type="Rhea" id="RHEA:14513"/>
        <dbReference type="Rhea" id="RHEA-COMP:9674"/>
        <dbReference type="Rhea" id="RHEA-COMP:9677"/>
        <dbReference type="ChEBI" id="CHEBI:15377"/>
        <dbReference type="ChEBI" id="CHEBI:15378"/>
        <dbReference type="ChEBI" id="CHEBI:29985"/>
        <dbReference type="ChEBI" id="CHEBI:30616"/>
        <dbReference type="ChEBI" id="CHEBI:43474"/>
        <dbReference type="ChEBI" id="CHEBI:58359"/>
        <dbReference type="ChEBI" id="CHEBI:78515"/>
        <dbReference type="ChEBI" id="CHEBI:78516"/>
        <dbReference type="ChEBI" id="CHEBI:456216"/>
    </reaction>
</comment>
<dbReference type="InterPro" id="IPR014746">
    <property type="entry name" value="Gln_synth/guanido_kin_cat_dom"/>
</dbReference>
<evidence type="ECO:0000256" key="3">
    <source>
        <dbReference type="ARBA" id="ARBA00016923"/>
    </source>
</evidence>
<dbReference type="InterPro" id="IPR018027">
    <property type="entry name" value="Asn/Gln_amidotransferase"/>
</dbReference>
<dbReference type="Proteomes" id="UP000256379">
    <property type="component" value="Unassembled WGS sequence"/>
</dbReference>
<dbReference type="GO" id="GO:0006412">
    <property type="term" value="P:translation"/>
    <property type="evidence" value="ECO:0007669"/>
    <property type="project" value="UniProtKB-UniRule"/>
</dbReference>
<evidence type="ECO:0000313" key="14">
    <source>
        <dbReference type="Proteomes" id="UP000256379"/>
    </source>
</evidence>
<feature type="domain" description="Asn/Gln amidotransferase" evidence="12">
    <location>
        <begin position="328"/>
        <end position="474"/>
    </location>
</feature>
<accession>A0A3D8ILE6</accession>
<comment type="caution">
    <text evidence="13">The sequence shown here is derived from an EMBL/GenBank/DDBJ whole genome shotgun (WGS) entry which is preliminary data.</text>
</comment>
<dbReference type="PANTHER" id="PTHR11659:SF0">
    <property type="entry name" value="GLUTAMYL-TRNA(GLN) AMIDOTRANSFERASE SUBUNIT B, MITOCHONDRIAL"/>
    <property type="match status" value="1"/>
</dbReference>
<evidence type="ECO:0000256" key="1">
    <source>
        <dbReference type="ARBA" id="ARBA00005306"/>
    </source>
</evidence>